<dbReference type="Gene3D" id="3.40.50.150">
    <property type="entry name" value="Vaccinia Virus protein VP39"/>
    <property type="match status" value="1"/>
</dbReference>
<evidence type="ECO:0000313" key="6">
    <source>
        <dbReference type="Proteomes" id="UP000536604"/>
    </source>
</evidence>
<dbReference type="Pfam" id="PF05175">
    <property type="entry name" value="MTS"/>
    <property type="match status" value="1"/>
</dbReference>
<keyword evidence="1 5" id="KW-0489">Methyltransferase</keyword>
<keyword evidence="3" id="KW-0949">S-adenosyl-L-methionine</keyword>
<evidence type="ECO:0000256" key="1">
    <source>
        <dbReference type="ARBA" id="ARBA00022603"/>
    </source>
</evidence>
<dbReference type="Proteomes" id="UP000536604">
    <property type="component" value="Unassembled WGS sequence"/>
</dbReference>
<sequence length="247" mass="27228">MNELGREMAIDALHKAREQCMEDRVFTLGGREWHQLAGVVGSEYNTATELFTDWLPYAGVASMLEMGAGCGVAAISAALSGCPRVLAVDINPHAVESVRLNASRHGVADRVTALRSDLFAEVEPEQRFDLVFWNSPFINAPISRTSEDDYLTDHFFDPGYRLHDRFFLGLGQHLAEDGRAFLGFSAAMGDVGEVESIAARRGFTLRLFRDASFAAPYEQIGAGTVFQRASDDQGNITIDFTLMELVR</sequence>
<evidence type="ECO:0000256" key="2">
    <source>
        <dbReference type="ARBA" id="ARBA00022679"/>
    </source>
</evidence>
<accession>A0A841IQT6</accession>
<comment type="caution">
    <text evidence="5">The sequence shown here is derived from an EMBL/GenBank/DDBJ whole genome shotgun (WGS) entry which is preliminary data.</text>
</comment>
<gene>
    <name evidence="5" type="ORF">FHS13_002531</name>
</gene>
<dbReference type="InterPro" id="IPR029063">
    <property type="entry name" value="SAM-dependent_MTases_sf"/>
</dbReference>
<proteinExistence type="predicted"/>
<keyword evidence="2 5" id="KW-0808">Transferase</keyword>
<dbReference type="GO" id="GO:0032259">
    <property type="term" value="P:methylation"/>
    <property type="evidence" value="ECO:0007669"/>
    <property type="project" value="UniProtKB-KW"/>
</dbReference>
<dbReference type="GO" id="GO:0102559">
    <property type="term" value="F:peptide chain release factor N(5)-glutamine methyltransferase activity"/>
    <property type="evidence" value="ECO:0007669"/>
    <property type="project" value="UniProtKB-EC"/>
</dbReference>
<dbReference type="InterPro" id="IPR052190">
    <property type="entry name" value="Euk-Arch_PrmC-MTase"/>
</dbReference>
<dbReference type="EMBL" id="JACHJO010000007">
    <property type="protein sequence ID" value="MBB6120574.1"/>
    <property type="molecule type" value="Genomic_DNA"/>
</dbReference>
<dbReference type="InterPro" id="IPR007848">
    <property type="entry name" value="Small_mtfrase_dom"/>
</dbReference>
<dbReference type="PANTHER" id="PTHR45875">
    <property type="entry name" value="METHYLTRANSFERASE N6AMT1"/>
    <property type="match status" value="1"/>
</dbReference>
<feature type="domain" description="Methyltransferase small" evidence="4">
    <location>
        <begin position="43"/>
        <end position="139"/>
    </location>
</feature>
<evidence type="ECO:0000256" key="3">
    <source>
        <dbReference type="ARBA" id="ARBA00022691"/>
    </source>
</evidence>
<dbReference type="CDD" id="cd02440">
    <property type="entry name" value="AdoMet_MTases"/>
    <property type="match status" value="1"/>
</dbReference>
<dbReference type="SUPFAM" id="SSF53335">
    <property type="entry name" value="S-adenosyl-L-methionine-dependent methyltransferases"/>
    <property type="match status" value="1"/>
</dbReference>
<dbReference type="AlphaFoldDB" id="A0A841IQT6"/>
<name>A0A841IQT6_9ACTN</name>
<dbReference type="GO" id="GO:0035657">
    <property type="term" value="C:eRF1 methyltransferase complex"/>
    <property type="evidence" value="ECO:0007669"/>
    <property type="project" value="TreeGrafter"/>
</dbReference>
<dbReference type="PANTHER" id="PTHR45875:SF1">
    <property type="entry name" value="METHYLTRANSFERASE N6AMT1"/>
    <property type="match status" value="1"/>
</dbReference>
<dbReference type="EC" id="2.1.1.297" evidence="5"/>
<evidence type="ECO:0000313" key="5">
    <source>
        <dbReference type="EMBL" id="MBB6120574.1"/>
    </source>
</evidence>
<organism evidence="5 6">
    <name type="scientific">Nocardiopsis algeriensis</name>
    <dbReference type="NCBI Taxonomy" id="1478215"/>
    <lineage>
        <taxon>Bacteria</taxon>
        <taxon>Bacillati</taxon>
        <taxon>Actinomycetota</taxon>
        <taxon>Actinomycetes</taxon>
        <taxon>Streptosporangiales</taxon>
        <taxon>Nocardiopsidaceae</taxon>
        <taxon>Nocardiopsis</taxon>
    </lineage>
</organism>
<protein>
    <submittedName>
        <fullName evidence="5">Release factor glutamine methyltransferase</fullName>
        <ecNumber evidence="5">2.1.1.297</ecNumber>
    </submittedName>
</protein>
<reference evidence="5 6" key="1">
    <citation type="submission" date="2020-08" db="EMBL/GenBank/DDBJ databases">
        <title>Genomic Encyclopedia of Type Strains, Phase III (KMG-III): the genomes of soil and plant-associated and newly described type strains.</title>
        <authorList>
            <person name="Whitman W."/>
        </authorList>
    </citation>
    <scope>NUCLEOTIDE SEQUENCE [LARGE SCALE GENOMIC DNA]</scope>
    <source>
        <strain evidence="5 6">CECT 8712</strain>
    </source>
</reference>
<keyword evidence="6" id="KW-1185">Reference proteome</keyword>
<dbReference type="RefSeq" id="WP_184291778.1">
    <property type="nucleotide sequence ID" value="NZ_JACHJO010000007.1"/>
</dbReference>
<evidence type="ECO:0000259" key="4">
    <source>
        <dbReference type="Pfam" id="PF05175"/>
    </source>
</evidence>